<dbReference type="RefSeq" id="WP_175275275.1">
    <property type="nucleotide sequence ID" value="NZ_CP054836.1"/>
</dbReference>
<dbReference type="Gene3D" id="2.60.40.10">
    <property type="entry name" value="Immunoglobulins"/>
    <property type="match status" value="2"/>
</dbReference>
<feature type="chain" id="PRO_5027100732" description="Alpha-galactosidase NEW3 domain-containing protein" evidence="2">
    <location>
        <begin position="26"/>
        <end position="396"/>
    </location>
</feature>
<evidence type="ECO:0000256" key="2">
    <source>
        <dbReference type="SAM" id="SignalP"/>
    </source>
</evidence>
<dbReference type="Proteomes" id="UP000509367">
    <property type="component" value="Chromosome"/>
</dbReference>
<protein>
    <recommendedName>
        <fullName evidence="3">Alpha-galactosidase NEW3 domain-containing protein</fullName>
    </recommendedName>
</protein>
<dbReference type="EMBL" id="CP054836">
    <property type="protein sequence ID" value="QKV17379.1"/>
    <property type="molecule type" value="Genomic_DNA"/>
</dbReference>
<evidence type="ECO:0000313" key="5">
    <source>
        <dbReference type="Proteomes" id="UP000509367"/>
    </source>
</evidence>
<dbReference type="KEGG" id="orm:HTY61_02305"/>
<keyword evidence="1" id="KW-1133">Transmembrane helix</keyword>
<gene>
    <name evidence="4" type="ORF">HTY61_02305</name>
</gene>
<organism evidence="4 5">
    <name type="scientific">Oricola thermophila</name>
    <dbReference type="NCBI Taxonomy" id="2742145"/>
    <lineage>
        <taxon>Bacteria</taxon>
        <taxon>Pseudomonadati</taxon>
        <taxon>Pseudomonadota</taxon>
        <taxon>Alphaproteobacteria</taxon>
        <taxon>Hyphomicrobiales</taxon>
        <taxon>Ahrensiaceae</taxon>
        <taxon>Oricola</taxon>
    </lineage>
</organism>
<dbReference type="InterPro" id="IPR013783">
    <property type="entry name" value="Ig-like_fold"/>
</dbReference>
<dbReference type="Pfam" id="PF10633">
    <property type="entry name" value="NPCBM_assoc"/>
    <property type="match status" value="2"/>
</dbReference>
<reference evidence="4 5" key="1">
    <citation type="submission" date="2020-06" db="EMBL/GenBank/DDBJ databases">
        <title>Oricola thermophila sp. nov. isolated from a tidal sediments.</title>
        <authorList>
            <person name="Kwon K.K."/>
            <person name="Yang S.-H."/>
            <person name="Park M.-J."/>
        </authorList>
    </citation>
    <scope>NUCLEOTIDE SEQUENCE [LARGE SCALE GENOMIC DNA]</scope>
    <source>
        <strain evidence="4 5">MEBiC13590</strain>
    </source>
</reference>
<accession>A0A6N1VDZ2</accession>
<dbReference type="InterPro" id="IPR018905">
    <property type="entry name" value="A-galactase_NEW3"/>
</dbReference>
<sequence>MNANTRLFMGALVACTLLANAPAHAQSDTAADGAPRPHGFWLTTPTPEFTAGAGKTITLPLDILNYTEAPQRARLELSGIPEGWEWSIRSGGREATAAMVAPGETGSMTLELTPPAGSAPDTYDLELVAEYGDGTAGLPISLTISEDAESGATLEPELPAIRGSVKSTFQYKMKLTNEGGEDALFNLAADVPPGFRTTFKRGYGSEEITGIPVKAGETENVTLEVKLDNSVEAGEYPIRVTTVAGDVEASTDLALEVTGSPELNFRGPQDRLSGTAVAGKESSFAFTIENTGSAPAQSVRFNSTAPSGWTVTFDPEEMPELAPGDSRDVNVTIKPTEKAIAGDYMVTLRTQADGTSESVRFRTTVETSTMFGLAGIGVIGAAVIVLAFAVMRYGRR</sequence>
<proteinExistence type="predicted"/>
<dbReference type="AlphaFoldDB" id="A0A6N1VDZ2"/>
<dbReference type="PANTHER" id="PTHR39198:SF1">
    <property type="entry name" value="ALPHA-GALACTOSIDASE NEW3 DOMAIN-CONTAINING PROTEIN"/>
    <property type="match status" value="1"/>
</dbReference>
<evidence type="ECO:0000313" key="4">
    <source>
        <dbReference type="EMBL" id="QKV17379.1"/>
    </source>
</evidence>
<evidence type="ECO:0000256" key="1">
    <source>
        <dbReference type="SAM" id="Phobius"/>
    </source>
</evidence>
<keyword evidence="1" id="KW-0472">Membrane</keyword>
<feature type="domain" description="Alpha-galactosidase NEW3" evidence="3">
    <location>
        <begin position="53"/>
        <end position="131"/>
    </location>
</feature>
<keyword evidence="2" id="KW-0732">Signal</keyword>
<evidence type="ECO:0000259" key="3">
    <source>
        <dbReference type="Pfam" id="PF10633"/>
    </source>
</evidence>
<feature type="transmembrane region" description="Helical" evidence="1">
    <location>
        <begin position="370"/>
        <end position="391"/>
    </location>
</feature>
<feature type="signal peptide" evidence="2">
    <location>
        <begin position="1"/>
        <end position="25"/>
    </location>
</feature>
<name>A0A6N1VDZ2_9HYPH</name>
<feature type="domain" description="Alpha-galactosidase NEW3" evidence="3">
    <location>
        <begin position="277"/>
        <end position="349"/>
    </location>
</feature>
<keyword evidence="1" id="KW-0812">Transmembrane</keyword>
<keyword evidence="5" id="KW-1185">Reference proteome</keyword>
<dbReference type="PANTHER" id="PTHR39198">
    <property type="entry name" value="HYPOTHETICAL MEMBRANE PROTEIN, CONSERVED"/>
    <property type="match status" value="1"/>
</dbReference>